<feature type="signal peptide" evidence="1">
    <location>
        <begin position="1"/>
        <end position="30"/>
    </location>
</feature>
<proteinExistence type="predicted"/>
<comment type="caution">
    <text evidence="2">The sequence shown here is derived from an EMBL/GenBank/DDBJ whole genome shotgun (WGS) entry which is preliminary data.</text>
</comment>
<accession>A0A1E3A3Y8</accession>
<evidence type="ECO:0000313" key="2">
    <source>
        <dbReference type="EMBL" id="ODM03339.1"/>
    </source>
</evidence>
<reference evidence="2 3" key="1">
    <citation type="submission" date="2016-07" db="EMBL/GenBank/DDBJ databases">
        <title>Characterization of isolates of Eisenbergiella tayi derived from blood cultures, using whole genome sequencing.</title>
        <authorList>
            <person name="Burdz T."/>
            <person name="Wiebe D."/>
            <person name="Huynh C."/>
            <person name="Bernard K."/>
        </authorList>
    </citation>
    <scope>NUCLEOTIDE SEQUENCE [LARGE SCALE GENOMIC DNA]</scope>
    <source>
        <strain evidence="2 3">NML 110608</strain>
    </source>
</reference>
<dbReference type="EMBL" id="MCGH01000003">
    <property type="protein sequence ID" value="ODM03339.1"/>
    <property type="molecule type" value="Genomic_DNA"/>
</dbReference>
<feature type="chain" id="PRO_5039296384" evidence="1">
    <location>
        <begin position="31"/>
        <end position="224"/>
    </location>
</feature>
<dbReference type="AlphaFoldDB" id="A0A1E3A3Y8"/>
<evidence type="ECO:0000313" key="3">
    <source>
        <dbReference type="Proteomes" id="UP000094067"/>
    </source>
</evidence>
<evidence type="ECO:0000256" key="1">
    <source>
        <dbReference type="SAM" id="SignalP"/>
    </source>
</evidence>
<protein>
    <submittedName>
        <fullName evidence="2">Uncharacterized protein</fullName>
    </submittedName>
</protein>
<name>A0A1E3A3Y8_9FIRM</name>
<sequence>MKKKSYTARLGALALALTMVTTCLTGGTMAKYVTTVSATGSATVAKFDVDIKGNSTEFKSESTANISDLFTTGWTAPAENGVKTNMLAPGVYGYFDIVVTNNSEVSVKVSDVRIESKTNNTPEGKKIRMKYAVSDVTRVNKPDIFGVEEVDLGETIENALGDSIGWDISDNKNSKTVRVWWTWENSSPSGDEEDTAIGTYGDNVPTYALTIAITAEQVISTPAP</sequence>
<keyword evidence="1" id="KW-0732">Signal</keyword>
<gene>
    <name evidence="2" type="ORF">BEI61_04134</name>
</gene>
<organism evidence="2 3">
    <name type="scientific">Eisenbergiella tayi</name>
    <dbReference type="NCBI Taxonomy" id="1432052"/>
    <lineage>
        <taxon>Bacteria</taxon>
        <taxon>Bacillati</taxon>
        <taxon>Bacillota</taxon>
        <taxon>Clostridia</taxon>
        <taxon>Lachnospirales</taxon>
        <taxon>Lachnospiraceae</taxon>
        <taxon>Eisenbergiella</taxon>
    </lineage>
</organism>
<dbReference type="Proteomes" id="UP000094067">
    <property type="component" value="Unassembled WGS sequence"/>
</dbReference>